<evidence type="ECO:0000256" key="3">
    <source>
        <dbReference type="ARBA" id="ARBA00022763"/>
    </source>
</evidence>
<evidence type="ECO:0000313" key="12">
    <source>
        <dbReference type="EMBL" id="CAI2186320.1"/>
    </source>
</evidence>
<feature type="domain" description="HSA" evidence="11">
    <location>
        <begin position="230"/>
        <end position="303"/>
    </location>
</feature>
<feature type="domain" description="Myb-like" evidence="10">
    <location>
        <begin position="524"/>
        <end position="571"/>
    </location>
</feature>
<accession>A0A9W4X0K8</accession>
<dbReference type="SUPFAM" id="SSF46689">
    <property type="entry name" value="Homeodomain-like"/>
    <property type="match status" value="1"/>
</dbReference>
<evidence type="ECO:0000256" key="1">
    <source>
        <dbReference type="ARBA" id="ARBA00004123"/>
    </source>
</evidence>
<dbReference type="Proteomes" id="UP001153678">
    <property type="component" value="Unassembled WGS sequence"/>
</dbReference>
<feature type="region of interest" description="Disordered" evidence="9">
    <location>
        <begin position="60"/>
        <end position="81"/>
    </location>
</feature>
<dbReference type="GO" id="GO:0006325">
    <property type="term" value="P:chromatin organization"/>
    <property type="evidence" value="ECO:0007669"/>
    <property type="project" value="UniProtKB-KW"/>
</dbReference>
<keyword evidence="4" id="KW-0156">Chromatin regulator</keyword>
<protein>
    <recommendedName>
        <fullName evidence="8">Vacuolar import and degradation protein 21</fullName>
    </recommendedName>
</protein>
<gene>
    <name evidence="12" type="ORF">FWILDA_LOCUS12516</name>
</gene>
<evidence type="ECO:0000256" key="7">
    <source>
        <dbReference type="ARBA" id="ARBA00025178"/>
    </source>
</evidence>
<evidence type="ECO:0000256" key="6">
    <source>
        <dbReference type="ARBA" id="ARBA00023242"/>
    </source>
</evidence>
<dbReference type="CDD" id="cd00167">
    <property type="entry name" value="SANT"/>
    <property type="match status" value="1"/>
</dbReference>
<dbReference type="GO" id="GO:0003682">
    <property type="term" value="F:chromatin binding"/>
    <property type="evidence" value="ECO:0007669"/>
    <property type="project" value="TreeGrafter"/>
</dbReference>
<evidence type="ECO:0000313" key="13">
    <source>
        <dbReference type="Proteomes" id="UP001153678"/>
    </source>
</evidence>
<dbReference type="InterPro" id="IPR014012">
    <property type="entry name" value="HSA_dom"/>
</dbReference>
<dbReference type="GO" id="GO:0006281">
    <property type="term" value="P:DNA repair"/>
    <property type="evidence" value="ECO:0007669"/>
    <property type="project" value="UniProtKB-KW"/>
</dbReference>
<proteinExistence type="inferred from homology"/>
<evidence type="ECO:0000256" key="4">
    <source>
        <dbReference type="ARBA" id="ARBA00022853"/>
    </source>
</evidence>
<keyword evidence="6" id="KW-0539">Nucleus</keyword>
<keyword evidence="13" id="KW-1185">Reference proteome</keyword>
<sequence length="844" mass="96736">MLSKSGDDYSNQLEDFLQSHKLGEKNLEVDKSSTKIASIDNATNQTSNTAENIQQSQQINIQSQTQGDQTIQTKKKRASIPTTERMITRAASGAINPKTVDEILKEAERGSSLSSSTSPTSTTTPRIPIRLNIPQRKQSFQRTNNNILLSEGRLSSTSTGRIDANLSRSFDRETIIINFNNNPVYKSLQPPKKAITTSEWRVAIEEVKYARVIERIEELKRSGLWSRKQIEPFRDPPRYKTHWDYLLEEMVWMRTDFREERKQKIKTAYVLALAVQDWHMVEDKSTVCVKRGDLKQRSLSTPPSCTLRDTDPFMDIDDRILIKSEPEDYNTNGYVSQDNKWSSSTDDVMIDVESVDDDSSARIGANQENLKDNDSIKMPPPIAPHVLQSLRQKVFNLPQDTLICRLEGSDQQIYEVDSIFPDLPVYGPPVPSENDIYFDEIHCYKIMPISKCLWRKPPKEKSNKRRYENEDHQQSKRIKLENEEETNDSQYEESILFTSHISFEKQVQIRVNAPKKDQDSTAVWYPEDDELLMSLTKKYQYNWDLIADAWNSSRGLITGYERSPWECYVRWTQKDDMSQFIINHDNESSVNEGPTVETLTDNINDTVALSPYIPGSSTLLNMRQKRDSLKNVQKRDITKPRRHSSLAEAMKKAAKKRADSNQKQLQNRKNHDQPTPINHHVMTPIELSKLKSDQERQLQTALLEQRQAAVLAFQSHSRTPMIVRPPQANPGLSYLATQTRPQVGMVANNLQALALQQRAAMHRIHPQQMTMQQAAHAQFYNQQLRARLLQGAHAPIQNTQLVQQQLVQQHAVQRQQAQIPQQPAQQAQANVGGISQSQQSTSQP</sequence>
<dbReference type="InterPro" id="IPR009057">
    <property type="entry name" value="Homeodomain-like_sf"/>
</dbReference>
<feature type="region of interest" description="Disordered" evidence="9">
    <location>
        <begin position="460"/>
        <end position="489"/>
    </location>
</feature>
<dbReference type="PANTHER" id="PTHR46459">
    <property type="entry name" value="E1A-BINDING PROTEIN P400-RELATED"/>
    <property type="match status" value="1"/>
</dbReference>
<evidence type="ECO:0000256" key="9">
    <source>
        <dbReference type="SAM" id="MobiDB-lite"/>
    </source>
</evidence>
<dbReference type="Gene3D" id="1.10.10.60">
    <property type="entry name" value="Homeodomain-like"/>
    <property type="match status" value="1"/>
</dbReference>
<feature type="compositionally biased region" description="Basic and acidic residues" evidence="9">
    <location>
        <begin position="460"/>
        <end position="481"/>
    </location>
</feature>
<name>A0A9W4X0K8_9GLOM</name>
<dbReference type="InterPro" id="IPR001005">
    <property type="entry name" value="SANT/Myb"/>
</dbReference>
<organism evidence="12 13">
    <name type="scientific">Funneliformis geosporum</name>
    <dbReference type="NCBI Taxonomy" id="1117311"/>
    <lineage>
        <taxon>Eukaryota</taxon>
        <taxon>Fungi</taxon>
        <taxon>Fungi incertae sedis</taxon>
        <taxon>Mucoromycota</taxon>
        <taxon>Glomeromycotina</taxon>
        <taxon>Glomeromycetes</taxon>
        <taxon>Glomerales</taxon>
        <taxon>Glomeraceae</taxon>
        <taxon>Funneliformis</taxon>
    </lineage>
</organism>
<dbReference type="AlphaFoldDB" id="A0A9W4X0K8"/>
<dbReference type="GO" id="GO:0005634">
    <property type="term" value="C:nucleus"/>
    <property type="evidence" value="ECO:0007669"/>
    <property type="project" value="UniProtKB-SubCell"/>
</dbReference>
<dbReference type="SMART" id="SM00717">
    <property type="entry name" value="SANT"/>
    <property type="match status" value="1"/>
</dbReference>
<dbReference type="EMBL" id="CAMKVN010004082">
    <property type="protein sequence ID" value="CAI2186320.1"/>
    <property type="molecule type" value="Genomic_DNA"/>
</dbReference>
<keyword evidence="3" id="KW-0227">DNA damage</keyword>
<dbReference type="SMART" id="SM00573">
    <property type="entry name" value="HSA"/>
    <property type="match status" value="1"/>
</dbReference>
<evidence type="ECO:0000259" key="10">
    <source>
        <dbReference type="PROSITE" id="PS50090"/>
    </source>
</evidence>
<dbReference type="PROSITE" id="PS51204">
    <property type="entry name" value="HSA"/>
    <property type="match status" value="1"/>
</dbReference>
<comment type="subcellular location">
    <subcellularLocation>
        <location evidence="1">Nucleus</location>
    </subcellularLocation>
</comment>
<comment type="similarity">
    <text evidence="2">Belongs to the EAF1 family.</text>
</comment>
<dbReference type="PANTHER" id="PTHR46459:SF1">
    <property type="entry name" value="E1A-BINDING PROTEIN P400"/>
    <property type="match status" value="1"/>
</dbReference>
<keyword evidence="5" id="KW-0234">DNA repair</keyword>
<dbReference type="GO" id="GO:0035267">
    <property type="term" value="C:NuA4 histone acetyltransferase complex"/>
    <property type="evidence" value="ECO:0007669"/>
    <property type="project" value="TreeGrafter"/>
</dbReference>
<feature type="region of interest" description="Disordered" evidence="9">
    <location>
        <begin position="107"/>
        <end position="127"/>
    </location>
</feature>
<dbReference type="OrthoDB" id="5364245at2759"/>
<dbReference type="Pfam" id="PF13921">
    <property type="entry name" value="Myb_DNA-bind_6"/>
    <property type="match status" value="1"/>
</dbReference>
<evidence type="ECO:0000256" key="8">
    <source>
        <dbReference type="ARBA" id="ARBA00029670"/>
    </source>
</evidence>
<feature type="compositionally biased region" description="Low complexity" evidence="9">
    <location>
        <begin position="111"/>
        <end position="125"/>
    </location>
</feature>
<feature type="compositionally biased region" description="Basic and acidic residues" evidence="9">
    <location>
        <begin position="630"/>
        <end position="639"/>
    </location>
</feature>
<evidence type="ECO:0000256" key="2">
    <source>
        <dbReference type="ARBA" id="ARBA00008913"/>
    </source>
</evidence>
<evidence type="ECO:0000256" key="5">
    <source>
        <dbReference type="ARBA" id="ARBA00023204"/>
    </source>
</evidence>
<dbReference type="PROSITE" id="PS50090">
    <property type="entry name" value="MYB_LIKE"/>
    <property type="match status" value="1"/>
</dbReference>
<dbReference type="Pfam" id="PF07529">
    <property type="entry name" value="HSA"/>
    <property type="match status" value="1"/>
</dbReference>
<comment type="caution">
    <text evidence="12">The sequence shown here is derived from an EMBL/GenBank/DDBJ whole genome shotgun (WGS) entry which is preliminary data.</text>
</comment>
<evidence type="ECO:0000259" key="11">
    <source>
        <dbReference type="PROSITE" id="PS51204"/>
    </source>
</evidence>
<comment type="function">
    <text evidence="7">Component of the NuA4 histone acetyltransferase complex which is involved in transcriptional activation of selected genes principally by acetylation of nucleosomal histone H4 and H2A. The NuA4 complex is also involved in DNA repair.</text>
</comment>
<feature type="region of interest" description="Disordered" evidence="9">
    <location>
        <begin position="815"/>
        <end position="844"/>
    </location>
</feature>
<feature type="region of interest" description="Disordered" evidence="9">
    <location>
        <begin position="630"/>
        <end position="678"/>
    </location>
</feature>
<reference evidence="12" key="1">
    <citation type="submission" date="2022-08" db="EMBL/GenBank/DDBJ databases">
        <authorList>
            <person name="Kallberg Y."/>
            <person name="Tangrot J."/>
            <person name="Rosling A."/>
        </authorList>
    </citation>
    <scope>NUCLEOTIDE SEQUENCE</scope>
    <source>
        <strain evidence="12">Wild A</strain>
    </source>
</reference>